<dbReference type="InterPro" id="IPR005950">
    <property type="entry name" value="ModA"/>
</dbReference>
<comment type="similarity">
    <text evidence="1">Belongs to the bacterial solute-binding protein ModA family.</text>
</comment>
<dbReference type="RefSeq" id="WP_386676624.1">
    <property type="nucleotide sequence ID" value="NZ_JBHLTG010000014.1"/>
</dbReference>
<evidence type="ECO:0000313" key="6">
    <source>
        <dbReference type="Proteomes" id="UP001589896"/>
    </source>
</evidence>
<evidence type="ECO:0000256" key="4">
    <source>
        <dbReference type="SAM" id="SignalP"/>
    </source>
</evidence>
<keyword evidence="3 4" id="KW-0732">Signal</keyword>
<dbReference type="EMBL" id="JBHLTG010000014">
    <property type="protein sequence ID" value="MFC0682527.1"/>
    <property type="molecule type" value="Genomic_DNA"/>
</dbReference>
<accession>A0ABV6S1D9</accession>
<dbReference type="SUPFAM" id="SSF53850">
    <property type="entry name" value="Periplasmic binding protein-like II"/>
    <property type="match status" value="1"/>
</dbReference>
<evidence type="ECO:0000256" key="1">
    <source>
        <dbReference type="ARBA" id="ARBA00009175"/>
    </source>
</evidence>
<dbReference type="Proteomes" id="UP001589896">
    <property type="component" value="Unassembled WGS sequence"/>
</dbReference>
<dbReference type="Gene3D" id="3.40.190.10">
    <property type="entry name" value="Periplasmic binding protein-like II"/>
    <property type="match status" value="2"/>
</dbReference>
<gene>
    <name evidence="5" type="primary">modA</name>
    <name evidence="5" type="ORF">ACFFGH_32250</name>
</gene>
<dbReference type="InterPro" id="IPR050682">
    <property type="entry name" value="ModA/WtpA"/>
</dbReference>
<dbReference type="NCBIfam" id="TIGR01256">
    <property type="entry name" value="modA"/>
    <property type="match status" value="1"/>
</dbReference>
<reference evidence="5 6" key="1">
    <citation type="submission" date="2024-09" db="EMBL/GenBank/DDBJ databases">
        <authorList>
            <person name="Sun Q."/>
            <person name="Mori K."/>
        </authorList>
    </citation>
    <scope>NUCLEOTIDE SEQUENCE [LARGE SCALE GENOMIC DNA]</scope>
    <source>
        <strain evidence="5 6">KCTC 23076</strain>
    </source>
</reference>
<dbReference type="PANTHER" id="PTHR30632">
    <property type="entry name" value="MOLYBDATE-BINDING PERIPLASMIC PROTEIN"/>
    <property type="match status" value="1"/>
</dbReference>
<keyword evidence="2" id="KW-0479">Metal-binding</keyword>
<evidence type="ECO:0000256" key="3">
    <source>
        <dbReference type="ARBA" id="ARBA00022729"/>
    </source>
</evidence>
<evidence type="ECO:0000256" key="2">
    <source>
        <dbReference type="ARBA" id="ARBA00022723"/>
    </source>
</evidence>
<keyword evidence="6" id="KW-1185">Reference proteome</keyword>
<feature type="chain" id="PRO_5046240872" evidence="4">
    <location>
        <begin position="28"/>
        <end position="252"/>
    </location>
</feature>
<protein>
    <submittedName>
        <fullName evidence="5">Molybdate ABC transporter substrate-binding protein</fullName>
    </submittedName>
</protein>
<evidence type="ECO:0000313" key="5">
    <source>
        <dbReference type="EMBL" id="MFC0682527.1"/>
    </source>
</evidence>
<name>A0ABV6S1D9_9GAMM</name>
<feature type="signal peptide" evidence="4">
    <location>
        <begin position="1"/>
        <end position="27"/>
    </location>
</feature>
<comment type="caution">
    <text evidence="5">The sequence shown here is derived from an EMBL/GenBank/DDBJ whole genome shotgun (WGS) entry which is preliminary data.</text>
</comment>
<proteinExistence type="inferred from homology"/>
<sequence>MFPGVRSARLLPAAGIAAAVALLPACASEGSSSRLVVHAAASLSGVFTEIGHEFEAATGATVILNFAGSSDLLAQLQAGASPDVLATADEPTMNAAADAGLLASEPVVFARNSLTVALAPGNPAAIESVEDLAGDALVVVCAPQVPCGAATLAFQERAGIVLSPVSEESSVTDVLAKVGSGEADAGIVYRTDLRRAVDGVEALEIPDEVNVTTSYPIALVEDDGTLAPEFLEFVLGGAGRSALAAAGFEVLP</sequence>
<organism evidence="5 6">
    <name type="scientific">Lysobacter korlensis</name>
    <dbReference type="NCBI Taxonomy" id="553636"/>
    <lineage>
        <taxon>Bacteria</taxon>
        <taxon>Pseudomonadati</taxon>
        <taxon>Pseudomonadota</taxon>
        <taxon>Gammaproteobacteria</taxon>
        <taxon>Lysobacterales</taxon>
        <taxon>Lysobacteraceae</taxon>
        <taxon>Lysobacter</taxon>
    </lineage>
</organism>
<dbReference type="PIRSF" id="PIRSF004846">
    <property type="entry name" value="ModA"/>
    <property type="match status" value="1"/>
</dbReference>
<dbReference type="PANTHER" id="PTHR30632:SF0">
    <property type="entry name" value="SULFATE-BINDING PROTEIN"/>
    <property type="match status" value="1"/>
</dbReference>
<dbReference type="Pfam" id="PF13531">
    <property type="entry name" value="SBP_bac_11"/>
    <property type="match status" value="1"/>
</dbReference>